<dbReference type="PANTHER" id="PTHR31360:SF0">
    <property type="entry name" value="OIL BODY-ASSOCIATED PROTEIN 1B"/>
    <property type="match status" value="1"/>
</dbReference>
<protein>
    <submittedName>
        <fullName evidence="3">DUF1264 domain-containing protein</fullName>
    </submittedName>
</protein>
<dbReference type="Pfam" id="PF06884">
    <property type="entry name" value="DUF1264"/>
    <property type="match status" value="1"/>
</dbReference>
<dbReference type="EMBL" id="QXED01000005">
    <property type="protein sequence ID" value="RIV21605.1"/>
    <property type="molecule type" value="Genomic_DNA"/>
</dbReference>
<feature type="region of interest" description="Disordered" evidence="1">
    <location>
        <begin position="205"/>
        <end position="259"/>
    </location>
</feature>
<reference evidence="3 4" key="1">
    <citation type="submission" date="2018-08" db="EMBL/GenBank/DDBJ databases">
        <title>Fibrisoma montanum sp. nov., isolated from Danxia mountain soil.</title>
        <authorList>
            <person name="Huang Y."/>
        </authorList>
    </citation>
    <scope>NUCLEOTIDE SEQUENCE [LARGE SCALE GENOMIC DNA]</scope>
    <source>
        <strain evidence="3 4">HYT19</strain>
    </source>
</reference>
<feature type="chain" id="PRO_5019006182" evidence="2">
    <location>
        <begin position="20"/>
        <end position="259"/>
    </location>
</feature>
<dbReference type="Proteomes" id="UP000283523">
    <property type="component" value="Unassembled WGS sequence"/>
</dbReference>
<proteinExistence type="predicted"/>
<feature type="compositionally biased region" description="Polar residues" evidence="1">
    <location>
        <begin position="248"/>
        <end position="259"/>
    </location>
</feature>
<dbReference type="RefSeq" id="WP_119669396.1">
    <property type="nucleotide sequence ID" value="NZ_QXED01000005.1"/>
</dbReference>
<dbReference type="InterPro" id="IPR010686">
    <property type="entry name" value="OBAP-like"/>
</dbReference>
<organism evidence="3 4">
    <name type="scientific">Fibrisoma montanum</name>
    <dbReference type="NCBI Taxonomy" id="2305895"/>
    <lineage>
        <taxon>Bacteria</taxon>
        <taxon>Pseudomonadati</taxon>
        <taxon>Bacteroidota</taxon>
        <taxon>Cytophagia</taxon>
        <taxon>Cytophagales</taxon>
        <taxon>Spirosomataceae</taxon>
        <taxon>Fibrisoma</taxon>
    </lineage>
</organism>
<evidence type="ECO:0000313" key="4">
    <source>
        <dbReference type="Proteomes" id="UP000283523"/>
    </source>
</evidence>
<name>A0A418M774_9BACT</name>
<keyword evidence="4" id="KW-1185">Reference proteome</keyword>
<accession>A0A418M774</accession>
<sequence>MRKLVGVLSLVLLIWACGGGNTSSNVTSPGAEKSAKTKVLEAGADVIQDKSPIRKLNMYLDGFHFYNGHLAGQMEAHHYCAKLNEDLTQCVIYDGNGDSAKIMGVEYIISEKLFKTLPADEKKLWHSHRYEVKSGELIAPGLPDVAEHELMEQIVTTYGKTWHTWHTDQDIRLPLGSPALMMAFTRDGLLKPELVKDRDERFGVSISEKRRQRTDIQSPPKTPGADSWETGEIIQLPALTDHKHEHVNQNSFKSETVKR</sequence>
<feature type="signal peptide" evidence="2">
    <location>
        <begin position="1"/>
        <end position="19"/>
    </location>
</feature>
<evidence type="ECO:0000256" key="2">
    <source>
        <dbReference type="SAM" id="SignalP"/>
    </source>
</evidence>
<comment type="caution">
    <text evidence="3">The sequence shown here is derived from an EMBL/GenBank/DDBJ whole genome shotgun (WGS) entry which is preliminary data.</text>
</comment>
<gene>
    <name evidence="3" type="ORF">DYU11_19605</name>
</gene>
<evidence type="ECO:0000313" key="3">
    <source>
        <dbReference type="EMBL" id="RIV21605.1"/>
    </source>
</evidence>
<dbReference type="AlphaFoldDB" id="A0A418M774"/>
<evidence type="ECO:0000256" key="1">
    <source>
        <dbReference type="SAM" id="MobiDB-lite"/>
    </source>
</evidence>
<keyword evidence="2" id="KW-0732">Signal</keyword>
<dbReference type="OrthoDB" id="254168at2"/>
<dbReference type="PANTHER" id="PTHR31360">
    <property type="match status" value="1"/>
</dbReference>